<dbReference type="InterPro" id="IPR046373">
    <property type="entry name" value="Acyl-CoA_Oxase/DH_mid-dom_sf"/>
</dbReference>
<dbReference type="Gene3D" id="1.20.140.10">
    <property type="entry name" value="Butyryl-CoA Dehydrogenase, subunit A, domain 3"/>
    <property type="match status" value="2"/>
</dbReference>
<sequence>MIPLRTEEPPGARLRAALAADRPLLHDHPRLRSLLESSAVADPGEFFLLFLHHCMATGAALDQGAAEEDVAGLVSGRWAGAALLAELGHANSNSRTHTEAVFDPATREFVLSTPVPGAAKYPATFGPAGFATLAVVSARLVTGGGEHGTALFLVPVRDEHGPCPGVSIEPRPPTALLPLDYATVRFDGVRVPYRRWLRDGASITPDGEFHDPLDDTGARGRRTMSMGRFGWGAITVGLAAVARASVSLALERAVRRRTLDRLAGEIPAIDHLNQQRLLFGALASALAATTLARRETARYWSFGAPPGVHRELGLTKVAVTSLADSAVNRARSASGTAGFFSEHRLIGYQGLTLAFQSAGGDNRLIGLDAAWTMAAGEDYTPPAAAPGADEWVTLFRHRERLLHEELTAGLDGSFDTWNAHSELALRFVSAHSARRTAEVLSGELPPDLYELHCLEEIEAHAGWFLAHGLLTAEQVLGLPERINAICRRLHRDPTTLEHLLARTGRECSVGFQPD</sequence>
<dbReference type="InterPro" id="IPR012258">
    <property type="entry name" value="Acyl-CoA_oxidase"/>
</dbReference>
<dbReference type="InterPro" id="IPR009100">
    <property type="entry name" value="AcylCoA_DH/oxidase_NM_dom_sf"/>
</dbReference>
<reference evidence="1 2" key="1">
    <citation type="submission" date="2020-10" db="EMBL/GenBank/DDBJ databases">
        <title>Sequencing the genomes of 1000 actinobacteria strains.</title>
        <authorList>
            <person name="Klenk H.-P."/>
        </authorList>
    </citation>
    <scope>NUCLEOTIDE SEQUENCE [LARGE SCALE GENOMIC DNA]</scope>
    <source>
        <strain evidence="1 2">DSM 44653</strain>
    </source>
</reference>
<keyword evidence="1" id="KW-0560">Oxidoreductase</keyword>
<dbReference type="EMBL" id="JADBEG010000001">
    <property type="protein sequence ID" value="MBE1502120.1"/>
    <property type="molecule type" value="Genomic_DNA"/>
</dbReference>
<dbReference type="SUPFAM" id="SSF56645">
    <property type="entry name" value="Acyl-CoA dehydrogenase NM domain-like"/>
    <property type="match status" value="1"/>
</dbReference>
<comment type="caution">
    <text evidence="1">The sequence shown here is derived from an EMBL/GenBank/DDBJ whole genome shotgun (WGS) entry which is preliminary data.</text>
</comment>
<protein>
    <submittedName>
        <fullName evidence="1">Acyl-CoA oxidase</fullName>
        <ecNumber evidence="1">1.3.3.6</ecNumber>
    </submittedName>
</protein>
<evidence type="ECO:0000313" key="2">
    <source>
        <dbReference type="Proteomes" id="UP000631670"/>
    </source>
</evidence>
<dbReference type="GO" id="GO:0003997">
    <property type="term" value="F:acyl-CoA oxidase activity"/>
    <property type="evidence" value="ECO:0007669"/>
    <property type="project" value="UniProtKB-EC"/>
</dbReference>
<dbReference type="InterPro" id="IPR036250">
    <property type="entry name" value="AcylCo_DH-like_C"/>
</dbReference>
<dbReference type="RefSeq" id="WP_086865087.1">
    <property type="nucleotide sequence ID" value="NZ_JADBEG010000001.1"/>
</dbReference>
<dbReference type="PANTHER" id="PTHR10909">
    <property type="entry name" value="ELECTRON TRANSPORT OXIDOREDUCTASE"/>
    <property type="match status" value="1"/>
</dbReference>
<proteinExistence type="predicted"/>
<dbReference type="PANTHER" id="PTHR10909:SF382">
    <property type="entry name" value="ACYL-COENZYME A OXIDASE"/>
    <property type="match status" value="1"/>
</dbReference>
<dbReference type="Gene3D" id="2.40.110.10">
    <property type="entry name" value="Butyryl-CoA Dehydrogenase, subunit A, domain 2"/>
    <property type="match status" value="1"/>
</dbReference>
<name>A0ABR9IG24_9PSEU</name>
<dbReference type="Proteomes" id="UP000631670">
    <property type="component" value="Unassembled WGS sequence"/>
</dbReference>
<accession>A0ABR9IG24</accession>
<dbReference type="SUPFAM" id="SSF47203">
    <property type="entry name" value="Acyl-CoA dehydrogenase C-terminal domain-like"/>
    <property type="match status" value="2"/>
</dbReference>
<organism evidence="1 2">
    <name type="scientific">Amycolatopsis lexingtonensis</name>
    <dbReference type="NCBI Taxonomy" id="218822"/>
    <lineage>
        <taxon>Bacteria</taxon>
        <taxon>Bacillati</taxon>
        <taxon>Actinomycetota</taxon>
        <taxon>Actinomycetes</taxon>
        <taxon>Pseudonocardiales</taxon>
        <taxon>Pseudonocardiaceae</taxon>
        <taxon>Amycolatopsis</taxon>
    </lineage>
</organism>
<dbReference type="EC" id="1.3.3.6" evidence="1"/>
<evidence type="ECO:0000313" key="1">
    <source>
        <dbReference type="EMBL" id="MBE1502120.1"/>
    </source>
</evidence>
<keyword evidence="2" id="KW-1185">Reference proteome</keyword>
<gene>
    <name evidence="1" type="ORF">H4696_009220</name>
</gene>